<evidence type="ECO:0000259" key="1">
    <source>
        <dbReference type="Pfam" id="PF20546"/>
    </source>
</evidence>
<dbReference type="EMBL" id="JAWJZF010000237">
    <property type="protein sequence ID" value="MDX2291659.1"/>
    <property type="molecule type" value="Genomic_DNA"/>
</dbReference>
<proteinExistence type="predicted"/>
<comment type="caution">
    <text evidence="2">The sequence shown here is derived from an EMBL/GenBank/DDBJ whole genome shotgun (WGS) entry which is preliminary data.</text>
</comment>
<evidence type="ECO:0000313" key="2">
    <source>
        <dbReference type="EMBL" id="MDX2291659.1"/>
    </source>
</evidence>
<protein>
    <submittedName>
        <fullName evidence="2">DUF6760 family protein</fullName>
    </submittedName>
</protein>
<gene>
    <name evidence="2" type="ORF">R2363_05660</name>
</gene>
<organism evidence="2 3">
    <name type="scientific">Streptomyces roseolus</name>
    <dbReference type="NCBI Taxonomy" id="67358"/>
    <lineage>
        <taxon>Bacteria</taxon>
        <taxon>Bacillati</taxon>
        <taxon>Actinomycetota</taxon>
        <taxon>Actinomycetes</taxon>
        <taxon>Kitasatosporales</taxon>
        <taxon>Streptomycetaceae</taxon>
        <taxon>Streptomyces</taxon>
    </lineage>
</organism>
<evidence type="ECO:0000313" key="3">
    <source>
        <dbReference type="Proteomes" id="UP001278571"/>
    </source>
</evidence>
<sequence>MTFLAYYLHWSHAELMGLDHRERRAWVRSVSSVNQRINEEQEGTGA</sequence>
<dbReference type="RefSeq" id="WP_319008202.1">
    <property type="nucleotide sequence ID" value="NZ_JAWJZF010000237.1"/>
</dbReference>
<accession>A0ABU4K1P0</accession>
<name>A0ABU4K1P0_9ACTN</name>
<feature type="domain" description="DUF6760" evidence="1">
    <location>
        <begin position="2"/>
        <end position="42"/>
    </location>
</feature>
<dbReference type="Pfam" id="PF20546">
    <property type="entry name" value="DUF6760"/>
    <property type="match status" value="1"/>
</dbReference>
<dbReference type="InterPro" id="IPR046648">
    <property type="entry name" value="DUF6760"/>
</dbReference>
<reference evidence="2 3" key="1">
    <citation type="submission" date="2023-10" db="EMBL/GenBank/DDBJ databases">
        <authorList>
            <person name="Wang X.X."/>
        </authorList>
    </citation>
    <scope>NUCLEOTIDE SEQUENCE [LARGE SCALE GENOMIC DNA]</scope>
    <source>
        <strain evidence="2 3">NBRC 12816</strain>
    </source>
</reference>
<keyword evidence="3" id="KW-1185">Reference proteome</keyword>
<dbReference type="Proteomes" id="UP001278571">
    <property type="component" value="Unassembled WGS sequence"/>
</dbReference>